<sequence length="131" mass="15595">MFGFVYDIILYRNYFAHYIFQISFHTNTALFLKTRIIFYLDLNTTEYFIKREIMPRFISSSENWNYIHHNVGTKGEKLRPGTSFASDQFVPSIPTCFVNHRRSDVAQRYLSFSESILKRKRTKRSTENTGV</sequence>
<keyword evidence="2" id="KW-1185">Reference proteome</keyword>
<accession>A0AAW2FHE9</accession>
<dbReference type="EMBL" id="JADYXP020000011">
    <property type="protein sequence ID" value="KAL0114454.1"/>
    <property type="molecule type" value="Genomic_DNA"/>
</dbReference>
<proteinExistence type="predicted"/>
<protein>
    <submittedName>
        <fullName evidence="1">Uncharacterized protein</fullName>
    </submittedName>
</protein>
<reference evidence="1 2" key="1">
    <citation type="submission" date="2023-03" db="EMBL/GenBank/DDBJ databases">
        <title>High recombination rates correlate with genetic variation in Cardiocondyla obscurior ants.</title>
        <authorList>
            <person name="Errbii M."/>
        </authorList>
    </citation>
    <scope>NUCLEOTIDE SEQUENCE [LARGE SCALE GENOMIC DNA]</scope>
    <source>
        <strain evidence="1">Alpha-2009</strain>
        <tissue evidence="1">Whole body</tissue>
    </source>
</reference>
<dbReference type="AlphaFoldDB" id="A0AAW2FHE9"/>
<comment type="caution">
    <text evidence="1">The sequence shown here is derived from an EMBL/GenBank/DDBJ whole genome shotgun (WGS) entry which is preliminary data.</text>
</comment>
<gene>
    <name evidence="1" type="ORF">PUN28_011604</name>
</gene>
<organism evidence="1 2">
    <name type="scientific">Cardiocondyla obscurior</name>
    <dbReference type="NCBI Taxonomy" id="286306"/>
    <lineage>
        <taxon>Eukaryota</taxon>
        <taxon>Metazoa</taxon>
        <taxon>Ecdysozoa</taxon>
        <taxon>Arthropoda</taxon>
        <taxon>Hexapoda</taxon>
        <taxon>Insecta</taxon>
        <taxon>Pterygota</taxon>
        <taxon>Neoptera</taxon>
        <taxon>Endopterygota</taxon>
        <taxon>Hymenoptera</taxon>
        <taxon>Apocrita</taxon>
        <taxon>Aculeata</taxon>
        <taxon>Formicoidea</taxon>
        <taxon>Formicidae</taxon>
        <taxon>Myrmicinae</taxon>
        <taxon>Cardiocondyla</taxon>
    </lineage>
</organism>
<evidence type="ECO:0000313" key="2">
    <source>
        <dbReference type="Proteomes" id="UP001430953"/>
    </source>
</evidence>
<name>A0AAW2FHE9_9HYME</name>
<evidence type="ECO:0000313" key="1">
    <source>
        <dbReference type="EMBL" id="KAL0114454.1"/>
    </source>
</evidence>
<dbReference type="Proteomes" id="UP001430953">
    <property type="component" value="Unassembled WGS sequence"/>
</dbReference>